<accession>M0AVA9</accession>
<reference evidence="7 8" key="1">
    <citation type="journal article" date="2014" name="PLoS Genet.">
        <title>Phylogenetically driven sequencing of extremely halophilic archaea reveals strategies for static and dynamic osmo-response.</title>
        <authorList>
            <person name="Becker E.A."/>
            <person name="Seitzer P.M."/>
            <person name="Tritt A."/>
            <person name="Larsen D."/>
            <person name="Krusor M."/>
            <person name="Yao A.I."/>
            <person name="Wu D."/>
            <person name="Madern D."/>
            <person name="Eisen J.A."/>
            <person name="Darling A.E."/>
            <person name="Facciotti M.T."/>
        </authorList>
    </citation>
    <scope>NUCLEOTIDE SEQUENCE [LARGE SCALE GENOMIC DNA]</scope>
    <source>
        <strain evidence="7 8">DSM 12278</strain>
    </source>
</reference>
<keyword evidence="4" id="KW-0862">Zinc</keyword>
<dbReference type="InterPro" id="IPR053138">
    <property type="entry name" value="N-alpha-Ac-DABA_deacetylase"/>
</dbReference>
<protein>
    <submittedName>
        <fullName evidence="7">Deacylase-like protein</fullName>
    </submittedName>
</protein>
<feature type="domain" description="Succinylglutamate desuccinylase/Aspartoacylase catalytic" evidence="6">
    <location>
        <begin position="69"/>
        <end position="161"/>
    </location>
</feature>
<comment type="caution">
    <text evidence="7">The sequence shown here is derived from an EMBL/GenBank/DDBJ whole genome shotgun (WGS) entry which is preliminary data.</text>
</comment>
<dbReference type="STRING" id="29540.C481_08136"/>
<dbReference type="PATRIC" id="fig|29540.5.peg.1654"/>
<feature type="region of interest" description="Disordered" evidence="5">
    <location>
        <begin position="265"/>
        <end position="296"/>
    </location>
</feature>
<evidence type="ECO:0000313" key="8">
    <source>
        <dbReference type="Proteomes" id="UP000011554"/>
    </source>
</evidence>
<evidence type="ECO:0000313" key="7">
    <source>
        <dbReference type="EMBL" id="ELZ02621.1"/>
    </source>
</evidence>
<dbReference type="GO" id="GO:0046872">
    <property type="term" value="F:metal ion binding"/>
    <property type="evidence" value="ECO:0007669"/>
    <property type="project" value="UniProtKB-KW"/>
</dbReference>
<evidence type="ECO:0000256" key="2">
    <source>
        <dbReference type="ARBA" id="ARBA00022723"/>
    </source>
</evidence>
<evidence type="ECO:0000256" key="4">
    <source>
        <dbReference type="ARBA" id="ARBA00022833"/>
    </source>
</evidence>
<keyword evidence="8" id="KW-1185">Reference proteome</keyword>
<feature type="compositionally biased region" description="Basic and acidic residues" evidence="5">
    <location>
        <begin position="285"/>
        <end position="296"/>
    </location>
</feature>
<sequence length="296" mass="31821">MRRRRALAAVTALAGTATAGLASSRTGNDRLLSVARTPGEAGEASTSTERLLPGTVHETPLYSIESHRDGPTAMVFGGIHGDERSGIRVAHEVADWHPDAGTIVVVPETNRVAVENDARMGTDGDLNRQFPGGKSPTSTLAAGIWDAVERHDPDVVLDLHRSLGIYGLHREYVGQVVFHSAAARGKSLVDALNDDAVPWYLPFHRFTAQESTAGGPLLFQKVAHELDAATYLFETTEFLLDQATRTQQARLVTAHVLALHGLLESEQTPANSTPSNTRTKTATDSTERSSETRADS</sequence>
<dbReference type="SUPFAM" id="SSF53187">
    <property type="entry name" value="Zn-dependent exopeptidases"/>
    <property type="match status" value="1"/>
</dbReference>
<dbReference type="Proteomes" id="UP000011554">
    <property type="component" value="Unassembled WGS sequence"/>
</dbReference>
<proteinExistence type="predicted"/>
<feature type="compositionally biased region" description="Polar residues" evidence="5">
    <location>
        <begin position="265"/>
        <end position="284"/>
    </location>
</feature>
<evidence type="ECO:0000256" key="5">
    <source>
        <dbReference type="SAM" id="MobiDB-lite"/>
    </source>
</evidence>
<comment type="cofactor">
    <cofactor evidence="1">
        <name>Zn(2+)</name>
        <dbReference type="ChEBI" id="CHEBI:29105"/>
    </cofactor>
</comment>
<dbReference type="GO" id="GO:0016788">
    <property type="term" value="F:hydrolase activity, acting on ester bonds"/>
    <property type="evidence" value="ECO:0007669"/>
    <property type="project" value="InterPro"/>
</dbReference>
<evidence type="ECO:0000259" key="6">
    <source>
        <dbReference type="Pfam" id="PF24827"/>
    </source>
</evidence>
<dbReference type="PANTHER" id="PTHR37326:SF1">
    <property type="entry name" value="BLL3975 PROTEIN"/>
    <property type="match status" value="1"/>
</dbReference>
<dbReference type="InterPro" id="IPR055438">
    <property type="entry name" value="AstE_AspA_cat"/>
</dbReference>
<dbReference type="AlphaFoldDB" id="M0AVA9"/>
<dbReference type="Gene3D" id="3.40.630.10">
    <property type="entry name" value="Zn peptidases"/>
    <property type="match status" value="1"/>
</dbReference>
<evidence type="ECO:0000256" key="3">
    <source>
        <dbReference type="ARBA" id="ARBA00022801"/>
    </source>
</evidence>
<organism evidence="7 8">
    <name type="scientific">Natrialba asiatica (strain ATCC 700177 / DSM 12278 / JCM 9576 / FERM P-10747 / NBRC 102637 / 172P1)</name>
    <dbReference type="NCBI Taxonomy" id="29540"/>
    <lineage>
        <taxon>Archaea</taxon>
        <taxon>Methanobacteriati</taxon>
        <taxon>Methanobacteriota</taxon>
        <taxon>Stenosarchaea group</taxon>
        <taxon>Halobacteria</taxon>
        <taxon>Halobacteriales</taxon>
        <taxon>Natrialbaceae</taxon>
        <taxon>Natrialba</taxon>
    </lineage>
</organism>
<name>M0AVA9_NATA1</name>
<dbReference type="Pfam" id="PF24827">
    <property type="entry name" value="AstE_AspA_cat"/>
    <property type="match status" value="1"/>
</dbReference>
<dbReference type="PANTHER" id="PTHR37326">
    <property type="entry name" value="BLL3975 PROTEIN"/>
    <property type="match status" value="1"/>
</dbReference>
<dbReference type="EMBL" id="AOIO01000021">
    <property type="protein sequence ID" value="ELZ02621.1"/>
    <property type="molecule type" value="Genomic_DNA"/>
</dbReference>
<dbReference type="RefSeq" id="WP_006108656.1">
    <property type="nucleotide sequence ID" value="NZ_AOIO01000021.1"/>
</dbReference>
<gene>
    <name evidence="7" type="ORF">C481_08136</name>
</gene>
<dbReference type="eggNOG" id="arCOG02890">
    <property type="taxonomic scope" value="Archaea"/>
</dbReference>
<keyword evidence="3" id="KW-0378">Hydrolase</keyword>
<evidence type="ECO:0000256" key="1">
    <source>
        <dbReference type="ARBA" id="ARBA00001947"/>
    </source>
</evidence>
<keyword evidence="2" id="KW-0479">Metal-binding</keyword>